<dbReference type="AlphaFoldDB" id="A0A9D4ITG6"/>
<name>A0A9D4ITG6_DREPO</name>
<gene>
    <name evidence="1" type="ORF">DPMN_161500</name>
</gene>
<protein>
    <submittedName>
        <fullName evidence="1">Uncharacterized protein</fullName>
    </submittedName>
</protein>
<accession>A0A9D4ITG6</accession>
<proteinExistence type="predicted"/>
<reference evidence="1" key="2">
    <citation type="submission" date="2020-11" db="EMBL/GenBank/DDBJ databases">
        <authorList>
            <person name="McCartney M.A."/>
            <person name="Auch B."/>
            <person name="Kono T."/>
            <person name="Mallez S."/>
            <person name="Becker A."/>
            <person name="Gohl D.M."/>
            <person name="Silverstein K.A.T."/>
            <person name="Koren S."/>
            <person name="Bechman K.B."/>
            <person name="Herman A."/>
            <person name="Abrahante J.E."/>
            <person name="Garbe J."/>
        </authorList>
    </citation>
    <scope>NUCLEOTIDE SEQUENCE</scope>
    <source>
        <strain evidence="1">Duluth1</strain>
        <tissue evidence="1">Whole animal</tissue>
    </source>
</reference>
<evidence type="ECO:0000313" key="2">
    <source>
        <dbReference type="Proteomes" id="UP000828390"/>
    </source>
</evidence>
<dbReference type="Proteomes" id="UP000828390">
    <property type="component" value="Unassembled WGS sequence"/>
</dbReference>
<dbReference type="PANTHER" id="PTHR24024:SF18">
    <property type="entry name" value="SHORT-CHAIN COLLAGEN C4-LIKE"/>
    <property type="match status" value="1"/>
</dbReference>
<dbReference type="InterPro" id="IPR051077">
    <property type="entry name" value="Ca-dependent_lectin"/>
</dbReference>
<organism evidence="1 2">
    <name type="scientific">Dreissena polymorpha</name>
    <name type="common">Zebra mussel</name>
    <name type="synonym">Mytilus polymorpha</name>
    <dbReference type="NCBI Taxonomy" id="45954"/>
    <lineage>
        <taxon>Eukaryota</taxon>
        <taxon>Metazoa</taxon>
        <taxon>Spiralia</taxon>
        <taxon>Lophotrochozoa</taxon>
        <taxon>Mollusca</taxon>
        <taxon>Bivalvia</taxon>
        <taxon>Autobranchia</taxon>
        <taxon>Heteroconchia</taxon>
        <taxon>Euheterodonta</taxon>
        <taxon>Imparidentia</taxon>
        <taxon>Neoheterodontei</taxon>
        <taxon>Myida</taxon>
        <taxon>Dreissenoidea</taxon>
        <taxon>Dreissenidae</taxon>
        <taxon>Dreissena</taxon>
    </lineage>
</organism>
<dbReference type="EMBL" id="JAIWYP010000008">
    <property type="protein sequence ID" value="KAH3783558.1"/>
    <property type="molecule type" value="Genomic_DNA"/>
</dbReference>
<evidence type="ECO:0000313" key="1">
    <source>
        <dbReference type="EMBL" id="KAH3783558.1"/>
    </source>
</evidence>
<reference evidence="1" key="1">
    <citation type="journal article" date="2019" name="bioRxiv">
        <title>The Genome of the Zebra Mussel, Dreissena polymorpha: A Resource for Invasive Species Research.</title>
        <authorList>
            <person name="McCartney M.A."/>
            <person name="Auch B."/>
            <person name="Kono T."/>
            <person name="Mallez S."/>
            <person name="Zhang Y."/>
            <person name="Obille A."/>
            <person name="Becker A."/>
            <person name="Abrahante J.E."/>
            <person name="Garbe J."/>
            <person name="Badalamenti J.P."/>
            <person name="Herman A."/>
            <person name="Mangelson H."/>
            <person name="Liachko I."/>
            <person name="Sullivan S."/>
            <person name="Sone E.D."/>
            <person name="Koren S."/>
            <person name="Silverstein K.A.T."/>
            <person name="Beckman K.B."/>
            <person name="Gohl D.M."/>
        </authorList>
    </citation>
    <scope>NUCLEOTIDE SEQUENCE</scope>
    <source>
        <strain evidence="1">Duluth1</strain>
        <tissue evidence="1">Whole animal</tissue>
    </source>
</reference>
<comment type="caution">
    <text evidence="1">The sequence shown here is derived from an EMBL/GenBank/DDBJ whole genome shotgun (WGS) entry which is preliminary data.</text>
</comment>
<dbReference type="PANTHER" id="PTHR24024">
    <property type="entry name" value="PULMONARY SURFACTANT-ASSOCIATED PROTEIN A"/>
    <property type="match status" value="1"/>
</dbReference>
<sequence>MLFVKRRNTVELPVQRTSDGAGYPAPPSQRYCMKALPLALITGTSGAALTTSAFRRNPCGAVKTPGIIYGTEYETHPSVSPVFNHLHEHEVPCAVCCVSTSNVLMVPGRNACYTGWTLEYAGYLMAERYTSPSNKNFVCVDSDAEPANCSSGGNEDGAYFYVVESSCNPLKCPPYVSGRELTCAVCSYKK</sequence>
<dbReference type="GO" id="GO:0005615">
    <property type="term" value="C:extracellular space"/>
    <property type="evidence" value="ECO:0007669"/>
    <property type="project" value="TreeGrafter"/>
</dbReference>
<keyword evidence="2" id="KW-1185">Reference proteome</keyword>